<gene>
    <name evidence="1" type="ORF">CTEN210_17016</name>
</gene>
<dbReference type="SUPFAM" id="SSF53649">
    <property type="entry name" value="Alkaline phosphatase-like"/>
    <property type="match status" value="1"/>
</dbReference>
<dbReference type="InterPro" id="IPR017850">
    <property type="entry name" value="Alkaline_phosphatase_core_sf"/>
</dbReference>
<proteinExistence type="predicted"/>
<reference evidence="1 2" key="1">
    <citation type="journal article" date="2021" name="Sci. Rep.">
        <title>The genome of the diatom Chaetoceros tenuissimus carries an ancient integrated fragment of an extant virus.</title>
        <authorList>
            <person name="Hongo Y."/>
            <person name="Kimura K."/>
            <person name="Takaki Y."/>
            <person name="Yoshida Y."/>
            <person name="Baba S."/>
            <person name="Kobayashi G."/>
            <person name="Nagasaki K."/>
            <person name="Hano T."/>
            <person name="Tomaru Y."/>
        </authorList>
    </citation>
    <scope>NUCLEOTIDE SEQUENCE [LARGE SCALE GENOMIC DNA]</scope>
    <source>
        <strain evidence="1 2">NIES-3715</strain>
    </source>
</reference>
<dbReference type="EMBL" id="BLLK01000069">
    <property type="protein sequence ID" value="GFH60540.1"/>
    <property type="molecule type" value="Genomic_DNA"/>
</dbReference>
<name>A0AAD3DBY2_9STRA</name>
<accession>A0AAD3DBY2</accession>
<sequence>MGDHGVNLKNRGDQVTTFEQTHEEAFDVGVSFYTEHEETAKRMKIMGRNEIMQNATWSSIDIVPSILDLLEFSADTVDYSLAVNELFDGRSMLRPKIGGRLSYSNANPGDRVVLRDGSFLIIVPNKEVEGKVEVYDMVKDPMQLSPLFLDSSSPTTHPQKELFHWGKQALKFVHEVNRDLIIAHRSGKRCEDCALSKSLYLETLSQWEGYEALPE</sequence>
<dbReference type="Proteomes" id="UP001054902">
    <property type="component" value="Unassembled WGS sequence"/>
</dbReference>
<protein>
    <submittedName>
        <fullName evidence="1">Uncharacterized protein</fullName>
    </submittedName>
</protein>
<evidence type="ECO:0000313" key="1">
    <source>
        <dbReference type="EMBL" id="GFH60540.1"/>
    </source>
</evidence>
<organism evidence="1 2">
    <name type="scientific">Chaetoceros tenuissimus</name>
    <dbReference type="NCBI Taxonomy" id="426638"/>
    <lineage>
        <taxon>Eukaryota</taxon>
        <taxon>Sar</taxon>
        <taxon>Stramenopiles</taxon>
        <taxon>Ochrophyta</taxon>
        <taxon>Bacillariophyta</taxon>
        <taxon>Coscinodiscophyceae</taxon>
        <taxon>Chaetocerotophycidae</taxon>
        <taxon>Chaetocerotales</taxon>
        <taxon>Chaetocerotaceae</taxon>
        <taxon>Chaetoceros</taxon>
    </lineage>
</organism>
<dbReference type="AlphaFoldDB" id="A0AAD3DBY2"/>
<evidence type="ECO:0000313" key="2">
    <source>
        <dbReference type="Proteomes" id="UP001054902"/>
    </source>
</evidence>
<comment type="caution">
    <text evidence="1">The sequence shown here is derived from an EMBL/GenBank/DDBJ whole genome shotgun (WGS) entry which is preliminary data.</text>
</comment>
<keyword evidence="2" id="KW-1185">Reference proteome</keyword>